<protein>
    <submittedName>
        <fullName evidence="1">Uncharacterized protein</fullName>
    </submittedName>
</protein>
<dbReference type="EMBL" id="QTSX02000723">
    <property type="protein sequence ID" value="KAJ9086345.1"/>
    <property type="molecule type" value="Genomic_DNA"/>
</dbReference>
<keyword evidence="2" id="KW-1185">Reference proteome</keyword>
<evidence type="ECO:0000313" key="1">
    <source>
        <dbReference type="EMBL" id="KAJ9086345.1"/>
    </source>
</evidence>
<proteinExistence type="predicted"/>
<reference evidence="1" key="1">
    <citation type="submission" date="2022-04" db="EMBL/GenBank/DDBJ databases">
        <title>Genome of the entomopathogenic fungus Entomophthora muscae.</title>
        <authorList>
            <person name="Elya C."/>
            <person name="Lovett B.R."/>
            <person name="Lee E."/>
            <person name="Macias A.M."/>
            <person name="Hajek A.E."/>
            <person name="De Bivort B.L."/>
            <person name="Kasson M.T."/>
            <person name="De Fine Licht H.H."/>
            <person name="Stajich J.E."/>
        </authorList>
    </citation>
    <scope>NUCLEOTIDE SEQUENCE</scope>
    <source>
        <strain evidence="1">Berkeley</strain>
    </source>
</reference>
<name>A0ACC2UHP3_9FUNG</name>
<gene>
    <name evidence="1" type="ORF">DSO57_1005049</name>
</gene>
<sequence length="214" mass="23614">MVSLQYFEEHRCGGIIYRPDLVITAAHCMYFDGVAVWRIAVPSNSSLESASMYDVAKHRVHPNYNPATLANDAAIWKPKSPLPNPSIKIRFAMDLQDDKMLSILGWGRTFRSASFKKSRPSISEFLLEALVPVLPDKTCQRIYNDIDIESQFCAGFLEGGADGCEGDSGGPIFKDNVIYGIMSSGAGCAERGLPGAYTRIQIAKHLIDIYSDGW</sequence>
<organism evidence="1 2">
    <name type="scientific">Entomophthora muscae</name>
    <dbReference type="NCBI Taxonomy" id="34485"/>
    <lineage>
        <taxon>Eukaryota</taxon>
        <taxon>Fungi</taxon>
        <taxon>Fungi incertae sedis</taxon>
        <taxon>Zoopagomycota</taxon>
        <taxon>Entomophthoromycotina</taxon>
        <taxon>Entomophthoromycetes</taxon>
        <taxon>Entomophthorales</taxon>
        <taxon>Entomophthoraceae</taxon>
        <taxon>Entomophthora</taxon>
    </lineage>
</organism>
<accession>A0ACC2UHP3</accession>
<comment type="caution">
    <text evidence="1">The sequence shown here is derived from an EMBL/GenBank/DDBJ whole genome shotgun (WGS) entry which is preliminary data.</text>
</comment>
<evidence type="ECO:0000313" key="2">
    <source>
        <dbReference type="Proteomes" id="UP001165960"/>
    </source>
</evidence>
<dbReference type="Proteomes" id="UP001165960">
    <property type="component" value="Unassembled WGS sequence"/>
</dbReference>